<dbReference type="Proteomes" id="UP001458880">
    <property type="component" value="Unassembled WGS sequence"/>
</dbReference>
<proteinExistence type="predicted"/>
<dbReference type="AlphaFoldDB" id="A0AAW1L878"/>
<comment type="caution">
    <text evidence="1">The sequence shown here is derived from an EMBL/GenBank/DDBJ whole genome shotgun (WGS) entry which is preliminary data.</text>
</comment>
<name>A0AAW1L878_POPJA</name>
<evidence type="ECO:0000313" key="1">
    <source>
        <dbReference type="EMBL" id="KAK9730567.1"/>
    </source>
</evidence>
<organism evidence="1 2">
    <name type="scientific">Popillia japonica</name>
    <name type="common">Japanese beetle</name>
    <dbReference type="NCBI Taxonomy" id="7064"/>
    <lineage>
        <taxon>Eukaryota</taxon>
        <taxon>Metazoa</taxon>
        <taxon>Ecdysozoa</taxon>
        <taxon>Arthropoda</taxon>
        <taxon>Hexapoda</taxon>
        <taxon>Insecta</taxon>
        <taxon>Pterygota</taxon>
        <taxon>Neoptera</taxon>
        <taxon>Endopterygota</taxon>
        <taxon>Coleoptera</taxon>
        <taxon>Polyphaga</taxon>
        <taxon>Scarabaeiformia</taxon>
        <taxon>Scarabaeidae</taxon>
        <taxon>Rutelinae</taxon>
        <taxon>Popillia</taxon>
    </lineage>
</organism>
<evidence type="ECO:0000313" key="2">
    <source>
        <dbReference type="Proteomes" id="UP001458880"/>
    </source>
</evidence>
<dbReference type="EMBL" id="JASPKY010000145">
    <property type="protein sequence ID" value="KAK9730567.1"/>
    <property type="molecule type" value="Genomic_DNA"/>
</dbReference>
<sequence length="90" mass="10384">MGCFLKTFLTANVARYSQDLEDDSVGIYTQHYRELIVLTANVARYSQDLEDDSVGIYTQHYRELIDLIRKMQEEPLQLMALPSVSVIIIN</sequence>
<protein>
    <submittedName>
        <fullName evidence="1">Uncharacterized protein</fullName>
    </submittedName>
</protein>
<reference evidence="1 2" key="1">
    <citation type="journal article" date="2024" name="BMC Genomics">
        <title>De novo assembly and annotation of Popillia japonica's genome with initial clues to its potential as an invasive pest.</title>
        <authorList>
            <person name="Cucini C."/>
            <person name="Boschi S."/>
            <person name="Funari R."/>
            <person name="Cardaioli E."/>
            <person name="Iannotti N."/>
            <person name="Marturano G."/>
            <person name="Paoli F."/>
            <person name="Bruttini M."/>
            <person name="Carapelli A."/>
            <person name="Frati F."/>
            <person name="Nardi F."/>
        </authorList>
    </citation>
    <scope>NUCLEOTIDE SEQUENCE [LARGE SCALE GENOMIC DNA]</scope>
    <source>
        <strain evidence="1">DMR45628</strain>
    </source>
</reference>
<accession>A0AAW1L878</accession>
<gene>
    <name evidence="1" type="ORF">QE152_g14409</name>
</gene>
<keyword evidence="2" id="KW-1185">Reference proteome</keyword>